<dbReference type="InterPro" id="IPR012337">
    <property type="entry name" value="RNaseH-like_sf"/>
</dbReference>
<feature type="domain" description="hAT-like transposase RNase-H fold" evidence="1">
    <location>
        <begin position="52"/>
        <end position="152"/>
    </location>
</feature>
<dbReference type="EMBL" id="CAMAPE010000010">
    <property type="protein sequence ID" value="CAH9076365.1"/>
    <property type="molecule type" value="Genomic_DNA"/>
</dbReference>
<protein>
    <recommendedName>
        <fullName evidence="1">hAT-like transposase RNase-H fold domain-containing protein</fullName>
    </recommendedName>
</protein>
<comment type="caution">
    <text evidence="2">The sequence shown here is derived from an EMBL/GenBank/DDBJ whole genome shotgun (WGS) entry which is preliminary data.</text>
</comment>
<dbReference type="Proteomes" id="UP001152484">
    <property type="component" value="Unassembled WGS sequence"/>
</dbReference>
<keyword evidence="3" id="KW-1185">Reference proteome</keyword>
<sequence length="239" mass="27226">MLVLATQVKEAFPIFAQRESSYTCCPSVEDWSKVKEVVDILGVFYEATHVISGSYYPTSNVFLAVVWRVKHVLNENEKHSNVFIREMIEKMKLKFDKYWGDCNLLMSIGAILDPRFKMRLVDFAFNKIYAESDAHVNVVRVRNALYELYSEYVQTENARTRKVGSVMDKDISSTSSTCSGSNGKAVLSGLFMFDQYLNTVENDIPEKSELDIYLEEGVLDVKMVMLLSLMLCLGGNLMN</sequence>
<dbReference type="GO" id="GO:0003677">
    <property type="term" value="F:DNA binding"/>
    <property type="evidence" value="ECO:0007669"/>
    <property type="project" value="InterPro"/>
</dbReference>
<dbReference type="AlphaFoldDB" id="A0A9P0YUP3"/>
<dbReference type="Pfam" id="PF14372">
    <property type="entry name" value="hAT-like_RNase-H"/>
    <property type="match status" value="1"/>
</dbReference>
<reference evidence="2" key="1">
    <citation type="submission" date="2022-07" db="EMBL/GenBank/DDBJ databases">
        <authorList>
            <person name="Macas J."/>
            <person name="Novak P."/>
            <person name="Neumann P."/>
        </authorList>
    </citation>
    <scope>NUCLEOTIDE SEQUENCE</scope>
</reference>
<proteinExistence type="predicted"/>
<dbReference type="OrthoDB" id="1305095at2759"/>
<organism evidence="2 3">
    <name type="scientific">Cuscuta europaea</name>
    <name type="common">European dodder</name>
    <dbReference type="NCBI Taxonomy" id="41803"/>
    <lineage>
        <taxon>Eukaryota</taxon>
        <taxon>Viridiplantae</taxon>
        <taxon>Streptophyta</taxon>
        <taxon>Embryophyta</taxon>
        <taxon>Tracheophyta</taxon>
        <taxon>Spermatophyta</taxon>
        <taxon>Magnoliopsida</taxon>
        <taxon>eudicotyledons</taxon>
        <taxon>Gunneridae</taxon>
        <taxon>Pentapetalae</taxon>
        <taxon>asterids</taxon>
        <taxon>lamiids</taxon>
        <taxon>Solanales</taxon>
        <taxon>Convolvulaceae</taxon>
        <taxon>Cuscuteae</taxon>
        <taxon>Cuscuta</taxon>
        <taxon>Cuscuta subgen. Cuscuta</taxon>
    </lineage>
</organism>
<dbReference type="SUPFAM" id="SSF53098">
    <property type="entry name" value="Ribonuclease H-like"/>
    <property type="match status" value="1"/>
</dbReference>
<gene>
    <name evidence="2" type="ORF">CEURO_LOCUS5806</name>
</gene>
<accession>A0A9P0YUP3</accession>
<dbReference type="InterPro" id="IPR025525">
    <property type="entry name" value="hAT-like_transposase_RNase-H"/>
</dbReference>
<evidence type="ECO:0000313" key="2">
    <source>
        <dbReference type="EMBL" id="CAH9076365.1"/>
    </source>
</evidence>
<dbReference type="PANTHER" id="PTHR23272:SF182">
    <property type="entry name" value="OS09G0381850 PROTEIN"/>
    <property type="match status" value="1"/>
</dbReference>
<evidence type="ECO:0000313" key="3">
    <source>
        <dbReference type="Proteomes" id="UP001152484"/>
    </source>
</evidence>
<dbReference type="PANTHER" id="PTHR23272">
    <property type="entry name" value="BED FINGER-RELATED"/>
    <property type="match status" value="1"/>
</dbReference>
<evidence type="ECO:0000259" key="1">
    <source>
        <dbReference type="Pfam" id="PF14372"/>
    </source>
</evidence>
<name>A0A9P0YUP3_CUSEU</name>